<dbReference type="PANTHER" id="PTHR42695:SF5">
    <property type="entry name" value="GLUTAMINE AMIDOTRANSFERASE YLR126C-RELATED"/>
    <property type="match status" value="1"/>
</dbReference>
<dbReference type="AlphaFoldDB" id="K6Y397"/>
<protein>
    <submittedName>
        <fullName evidence="2">Glutamine amidotransferase class-I</fullName>
    </submittedName>
</protein>
<dbReference type="SUPFAM" id="SSF52317">
    <property type="entry name" value="Class I glutamine amidotransferase-like"/>
    <property type="match status" value="1"/>
</dbReference>
<sequence length="277" mass="30620">MKILMMEGNTIETQQKAKKIGVISASDVYINAIRCFDKHIGIDVVNAAEGDVLPEGESFENYAGLVISGSSLRAFDETPEVIKQVDALIEFAKTGKPILGSCWGLQIAAIASGGAVAPCRNGRELGVARKISLTTAAQTHPFMQQKPWFYDAPCIHYDEVTRLPANATLLCSNAHSEIQGAIIPVEKSEVWGVQYHPEFDIAQLRMLFELYKNDMLNDKFVENDEGHTRLIKQMKALELEPTNKAVAWLLGIDTDLTDGNIRGLEILNWLNYIKSIG</sequence>
<dbReference type="PROSITE" id="PS51273">
    <property type="entry name" value="GATASE_TYPE_1"/>
    <property type="match status" value="1"/>
</dbReference>
<gene>
    <name evidence="2" type="ORF">GPAL_0394</name>
</gene>
<feature type="domain" description="Glutamine amidotransferase" evidence="1">
    <location>
        <begin position="58"/>
        <end position="201"/>
    </location>
</feature>
<reference evidence="3" key="1">
    <citation type="journal article" date="2014" name="Environ. Microbiol.">
        <title>Comparative genomics of the marine bacterial genus Glaciecola reveals the high degree of genomic diversity and genomic characteristic for cold adaptation.</title>
        <authorList>
            <person name="Qin Q.L."/>
            <person name="Xie B.B."/>
            <person name="Yu Y."/>
            <person name="Shu Y.L."/>
            <person name="Rong J.C."/>
            <person name="Zhang Y.J."/>
            <person name="Zhao D.L."/>
            <person name="Chen X.L."/>
            <person name="Zhang X.Y."/>
            <person name="Chen B."/>
            <person name="Zhou B.C."/>
            <person name="Zhang Y.Z."/>
        </authorList>
    </citation>
    <scope>NUCLEOTIDE SEQUENCE [LARGE SCALE GENOMIC DNA]</scope>
    <source>
        <strain evidence="3">ACAM 615</strain>
    </source>
</reference>
<dbReference type="STRING" id="1121922.GCA_000428905_02966"/>
<keyword evidence="3" id="KW-1185">Reference proteome</keyword>
<dbReference type="Pfam" id="PF00117">
    <property type="entry name" value="GATase"/>
    <property type="match status" value="1"/>
</dbReference>
<dbReference type="Proteomes" id="UP000006251">
    <property type="component" value="Unassembled WGS sequence"/>
</dbReference>
<dbReference type="EMBL" id="BAEQ01000009">
    <property type="protein sequence ID" value="GAC27274.1"/>
    <property type="molecule type" value="Genomic_DNA"/>
</dbReference>
<dbReference type="RefSeq" id="WP_006008679.1">
    <property type="nucleotide sequence ID" value="NZ_AUAV01000016.1"/>
</dbReference>
<dbReference type="InterPro" id="IPR029062">
    <property type="entry name" value="Class_I_gatase-like"/>
</dbReference>
<organism evidence="2 3">
    <name type="scientific">Brumicola pallidula DSM 14239 = ACAM 615</name>
    <dbReference type="NCBI Taxonomy" id="1121922"/>
    <lineage>
        <taxon>Bacteria</taxon>
        <taxon>Pseudomonadati</taxon>
        <taxon>Pseudomonadota</taxon>
        <taxon>Gammaproteobacteria</taxon>
        <taxon>Alteromonadales</taxon>
        <taxon>Alteromonadaceae</taxon>
        <taxon>Brumicola</taxon>
    </lineage>
</organism>
<evidence type="ECO:0000313" key="3">
    <source>
        <dbReference type="Proteomes" id="UP000006251"/>
    </source>
</evidence>
<dbReference type="GO" id="GO:0016740">
    <property type="term" value="F:transferase activity"/>
    <property type="evidence" value="ECO:0007669"/>
    <property type="project" value="UniProtKB-KW"/>
</dbReference>
<proteinExistence type="predicted"/>
<evidence type="ECO:0000313" key="2">
    <source>
        <dbReference type="EMBL" id="GAC27274.1"/>
    </source>
</evidence>
<dbReference type="Gene3D" id="3.40.50.880">
    <property type="match status" value="1"/>
</dbReference>
<dbReference type="GO" id="GO:0005829">
    <property type="term" value="C:cytosol"/>
    <property type="evidence" value="ECO:0007669"/>
    <property type="project" value="TreeGrafter"/>
</dbReference>
<dbReference type="OrthoDB" id="9813383at2"/>
<keyword evidence="2" id="KW-0808">Transferase</keyword>
<name>K6Y397_9ALTE</name>
<dbReference type="PANTHER" id="PTHR42695">
    <property type="entry name" value="GLUTAMINE AMIDOTRANSFERASE YLR126C-RELATED"/>
    <property type="match status" value="1"/>
</dbReference>
<keyword evidence="2" id="KW-0315">Glutamine amidotransferase</keyword>
<evidence type="ECO:0000259" key="1">
    <source>
        <dbReference type="Pfam" id="PF00117"/>
    </source>
</evidence>
<dbReference type="CDD" id="cd01741">
    <property type="entry name" value="GATase1_1"/>
    <property type="match status" value="1"/>
</dbReference>
<dbReference type="InterPro" id="IPR044992">
    <property type="entry name" value="ChyE-like"/>
</dbReference>
<dbReference type="InterPro" id="IPR017926">
    <property type="entry name" value="GATASE"/>
</dbReference>
<comment type="caution">
    <text evidence="2">The sequence shown here is derived from an EMBL/GenBank/DDBJ whole genome shotgun (WGS) entry which is preliminary data.</text>
</comment>
<accession>K6Y397</accession>